<reference evidence="3" key="1">
    <citation type="submission" date="2022-11" db="EMBL/GenBank/DDBJ databases">
        <authorList>
            <person name="Petersen C."/>
        </authorList>
    </citation>
    <scope>NUCLEOTIDE SEQUENCE</scope>
    <source>
        <strain evidence="3">IBT 20477</strain>
    </source>
</reference>
<dbReference type="GO" id="GO:0035197">
    <property type="term" value="F:siRNA binding"/>
    <property type="evidence" value="ECO:0007669"/>
    <property type="project" value="TreeGrafter"/>
</dbReference>
<sequence>MNGVPGDLLPDDIVCAEDLLGLGFVLTKDDKIRYIAAPDQGPRYKVNRSDRMNKVHIEALHKAIRTCIIDRLLGMGMHFMKIPKGSKRQIPIMVSGNVTTAPRVVVFFGEIVEDLGVFSYRDACDDGISFGSILGFAKGLLGENSQDSPNALILANAGQTVWYNSGWFAMTADSVQGQHRSSAVERKRPLDARNVIGDGSIGEHVENVFHQVLMRGNFRVGARIDIIGMSEGGHAAMTYLKNQWSFWSPHISSLSLINPEAIASTKNKTDDVEDPASFAWFMKYRCRGWTLCGKPIGTRVPGLEHLHDCNTYSSGEGTKSTCMITRGMGHILTWMNIMHYSPMAMEKFDLVPGETDPSSEALLASLLDDMVPEVPGGKIEVHSLEVMNQIKGFLTGVTLTKEMVTFFNDKLSFVDVNDDKSDDGSECSAVDMVENDDAFDALPDVPDASPDTSRDGIPVPDVLPGASSEASPDVLSDFLPDVLPVGLGVSGMPDLPSVLPDVLADALSVPETPTHYDDVIVGKTGPFNLSDLQDIREDEQEDETL</sequence>
<dbReference type="EMBL" id="JAPQKQ010000002">
    <property type="protein sequence ID" value="KAJ5209060.1"/>
    <property type="molecule type" value="Genomic_DNA"/>
</dbReference>
<protein>
    <recommendedName>
        <fullName evidence="2">Arb2 domain-containing protein</fullName>
    </recommendedName>
</protein>
<evidence type="ECO:0000259" key="2">
    <source>
        <dbReference type="Pfam" id="PF22749"/>
    </source>
</evidence>
<name>A0A9W9T5A2_9EURO</name>
<feature type="domain" description="Arb2" evidence="2">
    <location>
        <begin position="17"/>
        <end position="295"/>
    </location>
</feature>
<dbReference type="Pfam" id="PF22749">
    <property type="entry name" value="Arb2"/>
    <property type="match status" value="1"/>
</dbReference>
<organism evidence="3 4">
    <name type="scientific">Penicillium cf. viridicatum</name>
    <dbReference type="NCBI Taxonomy" id="2972119"/>
    <lineage>
        <taxon>Eukaryota</taxon>
        <taxon>Fungi</taxon>
        <taxon>Dikarya</taxon>
        <taxon>Ascomycota</taxon>
        <taxon>Pezizomycotina</taxon>
        <taxon>Eurotiomycetes</taxon>
        <taxon>Eurotiomycetidae</taxon>
        <taxon>Eurotiales</taxon>
        <taxon>Aspergillaceae</taxon>
        <taxon>Penicillium</taxon>
    </lineage>
</organism>
<dbReference type="PANTHER" id="PTHR21357:SF4">
    <property type="entry name" value="FAM172 FAMILY PROTEIN HOMOLOG CG10038"/>
    <property type="match status" value="1"/>
</dbReference>
<accession>A0A9W9T5A2</accession>
<gene>
    <name evidence="3" type="ORF">N7449_003439</name>
</gene>
<evidence type="ECO:0000313" key="4">
    <source>
        <dbReference type="Proteomes" id="UP001150942"/>
    </source>
</evidence>
<dbReference type="GO" id="GO:0031048">
    <property type="term" value="P:regulatory ncRNA-mediated heterochromatin formation"/>
    <property type="evidence" value="ECO:0007669"/>
    <property type="project" value="TreeGrafter"/>
</dbReference>
<dbReference type="InterPro" id="IPR053858">
    <property type="entry name" value="Arb2_dom"/>
</dbReference>
<evidence type="ECO:0000256" key="1">
    <source>
        <dbReference type="SAM" id="MobiDB-lite"/>
    </source>
</evidence>
<comment type="caution">
    <text evidence="3">The sequence shown here is derived from an EMBL/GenBank/DDBJ whole genome shotgun (WGS) entry which is preliminary data.</text>
</comment>
<reference evidence="3" key="2">
    <citation type="journal article" date="2023" name="IMA Fungus">
        <title>Comparative genomic study of the Penicillium genus elucidates a diverse pangenome and 15 lateral gene transfer events.</title>
        <authorList>
            <person name="Petersen C."/>
            <person name="Sorensen T."/>
            <person name="Nielsen M.R."/>
            <person name="Sondergaard T.E."/>
            <person name="Sorensen J.L."/>
            <person name="Fitzpatrick D.A."/>
            <person name="Frisvad J.C."/>
            <person name="Nielsen K.L."/>
        </authorList>
    </citation>
    <scope>NUCLEOTIDE SEQUENCE</scope>
    <source>
        <strain evidence="3">IBT 20477</strain>
    </source>
</reference>
<proteinExistence type="predicted"/>
<keyword evidence="4" id="KW-1185">Reference proteome</keyword>
<dbReference type="AlphaFoldDB" id="A0A9W9T5A2"/>
<dbReference type="GO" id="GO:0005634">
    <property type="term" value="C:nucleus"/>
    <property type="evidence" value="ECO:0007669"/>
    <property type="project" value="TreeGrafter"/>
</dbReference>
<dbReference type="PANTHER" id="PTHR21357">
    <property type="entry name" value="FAM172 FAMILY PROTEIN HOMOLOG CG10038"/>
    <property type="match status" value="1"/>
</dbReference>
<feature type="region of interest" description="Disordered" evidence="1">
    <location>
        <begin position="440"/>
        <end position="471"/>
    </location>
</feature>
<dbReference type="Proteomes" id="UP001150942">
    <property type="component" value="Unassembled WGS sequence"/>
</dbReference>
<dbReference type="InterPro" id="IPR048263">
    <property type="entry name" value="Arb2"/>
</dbReference>
<evidence type="ECO:0000313" key="3">
    <source>
        <dbReference type="EMBL" id="KAJ5209060.1"/>
    </source>
</evidence>
<dbReference type="OrthoDB" id="421951at2759"/>